<dbReference type="EMBL" id="OX597820">
    <property type="protein sequence ID" value="CAI9725589.1"/>
    <property type="molecule type" value="Genomic_DNA"/>
</dbReference>
<evidence type="ECO:0008006" key="3">
    <source>
        <dbReference type="Google" id="ProtNLM"/>
    </source>
</evidence>
<protein>
    <recommendedName>
        <fullName evidence="3">General transcription factor II-I repeat domain-containing protein 2-like</fullName>
    </recommendedName>
</protein>
<sequence length="232" mass="26977">MPPKKRKIEDECRAFNEKCLHNYFFTSCKNKAIYLVCQETIAVLKEYNLRRYYQTKHGYLGCNITDEEQKKMAVEYVAKLNKQRTLFKKQSSIHDTELKASFMVAYRISRRNKPFSDGELINQFMKDNASVVFPEMKGKFKNISLSRRTVVRRIEIISEELTQQLRDTSYSLVEDESIDIQDTAQLLIFVCGVDENFRITGELLSPESMKNTTTGQDLYECVVNAIEKSALS</sequence>
<evidence type="ECO:0000313" key="1">
    <source>
        <dbReference type="EMBL" id="CAI9725589.1"/>
    </source>
</evidence>
<accession>A0AA36B0Y1</accession>
<organism evidence="1 2">
    <name type="scientific">Octopus vulgaris</name>
    <name type="common">Common octopus</name>
    <dbReference type="NCBI Taxonomy" id="6645"/>
    <lineage>
        <taxon>Eukaryota</taxon>
        <taxon>Metazoa</taxon>
        <taxon>Spiralia</taxon>
        <taxon>Lophotrochozoa</taxon>
        <taxon>Mollusca</taxon>
        <taxon>Cephalopoda</taxon>
        <taxon>Coleoidea</taxon>
        <taxon>Octopodiformes</taxon>
        <taxon>Octopoda</taxon>
        <taxon>Incirrata</taxon>
        <taxon>Octopodidae</taxon>
        <taxon>Octopus</taxon>
    </lineage>
</organism>
<keyword evidence="2" id="KW-1185">Reference proteome</keyword>
<dbReference type="AlphaFoldDB" id="A0AA36B0Y1"/>
<dbReference type="PANTHER" id="PTHR45913:SF5">
    <property type="entry name" value="GENERAL TRANSCRIPTION FACTOR II-I REPEAT DOMAIN-CONTAINING PROTEIN 2A-LIKE PROTEIN"/>
    <property type="match status" value="1"/>
</dbReference>
<reference evidence="1" key="1">
    <citation type="submission" date="2023-08" db="EMBL/GenBank/DDBJ databases">
        <authorList>
            <person name="Alioto T."/>
            <person name="Alioto T."/>
            <person name="Gomez Garrido J."/>
        </authorList>
    </citation>
    <scope>NUCLEOTIDE SEQUENCE</scope>
</reference>
<dbReference type="Proteomes" id="UP001162480">
    <property type="component" value="Chromosome 7"/>
</dbReference>
<dbReference type="PANTHER" id="PTHR45913">
    <property type="entry name" value="EPM2A-INTERACTING PROTEIN 1"/>
    <property type="match status" value="1"/>
</dbReference>
<proteinExistence type="predicted"/>
<name>A0AA36B0Y1_OCTVU</name>
<evidence type="ECO:0000313" key="2">
    <source>
        <dbReference type="Proteomes" id="UP001162480"/>
    </source>
</evidence>
<gene>
    <name evidence="1" type="ORF">OCTVUL_1B012135</name>
</gene>